<dbReference type="Proteomes" id="UP000198211">
    <property type="component" value="Unassembled WGS sequence"/>
</dbReference>
<comment type="caution">
    <text evidence="2">The sequence shown here is derived from an EMBL/GenBank/DDBJ whole genome shotgun (WGS) entry which is preliminary data.</text>
</comment>
<accession>A0A225VQ01</accession>
<organism evidence="2 3">
    <name type="scientific">Phytophthora megakarya</name>
    <dbReference type="NCBI Taxonomy" id="4795"/>
    <lineage>
        <taxon>Eukaryota</taxon>
        <taxon>Sar</taxon>
        <taxon>Stramenopiles</taxon>
        <taxon>Oomycota</taxon>
        <taxon>Peronosporomycetes</taxon>
        <taxon>Peronosporales</taxon>
        <taxon>Peronosporaceae</taxon>
        <taxon>Phytophthora</taxon>
    </lineage>
</organism>
<evidence type="ECO:0000313" key="2">
    <source>
        <dbReference type="EMBL" id="OWZ07405.1"/>
    </source>
</evidence>
<feature type="region of interest" description="Disordered" evidence="1">
    <location>
        <begin position="54"/>
        <end position="79"/>
    </location>
</feature>
<feature type="compositionally biased region" description="Polar residues" evidence="1">
    <location>
        <begin position="54"/>
        <end position="64"/>
    </location>
</feature>
<evidence type="ECO:0000313" key="3">
    <source>
        <dbReference type="Proteomes" id="UP000198211"/>
    </source>
</evidence>
<sequence>MKLVLLYMNKWLGEALGHLQVDNPIRWGGFSSAVEAIHYKSPGWTMSLVNTLSQAGNRSGTTDRNQQRKRDGYGRREKSVPVDIRHLSRRIAAEKSRASDTLEV</sequence>
<name>A0A225VQ01_9STRA</name>
<evidence type="ECO:0000256" key="1">
    <source>
        <dbReference type="SAM" id="MobiDB-lite"/>
    </source>
</evidence>
<dbReference type="AlphaFoldDB" id="A0A225VQ01"/>
<proteinExistence type="predicted"/>
<gene>
    <name evidence="2" type="ORF">PHMEG_00020207</name>
</gene>
<protein>
    <submittedName>
        <fullName evidence="2">Uncharacterized protein</fullName>
    </submittedName>
</protein>
<keyword evidence="3" id="KW-1185">Reference proteome</keyword>
<dbReference type="EMBL" id="NBNE01003554">
    <property type="protein sequence ID" value="OWZ07405.1"/>
    <property type="molecule type" value="Genomic_DNA"/>
</dbReference>
<dbReference type="STRING" id="4795.A0A225VQ01"/>
<reference evidence="3" key="1">
    <citation type="submission" date="2017-03" db="EMBL/GenBank/DDBJ databases">
        <title>Phytopthora megakarya and P. palmivora, two closely related causual agents of cacao black pod achieved similar genome size and gene model numbers by different mechanisms.</title>
        <authorList>
            <person name="Ali S."/>
            <person name="Shao J."/>
            <person name="Larry D.J."/>
            <person name="Kronmiller B."/>
            <person name="Shen D."/>
            <person name="Strem M.D."/>
            <person name="Melnick R.L."/>
            <person name="Guiltinan M.J."/>
            <person name="Tyler B.M."/>
            <person name="Meinhardt L.W."/>
            <person name="Bailey B.A."/>
        </authorList>
    </citation>
    <scope>NUCLEOTIDE SEQUENCE [LARGE SCALE GENOMIC DNA]</scope>
    <source>
        <strain evidence="3">zdho120</strain>
    </source>
</reference>
<feature type="compositionally biased region" description="Basic and acidic residues" evidence="1">
    <location>
        <begin position="65"/>
        <end position="79"/>
    </location>
</feature>